<dbReference type="InterPro" id="IPR013320">
    <property type="entry name" value="ConA-like_dom_sf"/>
</dbReference>
<sequence length="232" mass="25986">AFSCKKSSEDISIAGKYCEDWDTKDSNGYRFSNNVWGKGSYQNGVDYTACITVTDAFPSETKIEWNWPLNNGGVRSYQEIYVGRKPWDSKGTENSPFPIKINNLKEFKVEFDLDRSYSSNGYNIALETWLANDPDGGQSAITHEVMIWLHKGSDPSPAGGNGNSANLVLSGPSHQVWRNANHNSWDYTAVVYDSDYLAGTVDMKLVLNEWKRLGWVSGEEYILDLELGAEVV</sequence>
<feature type="non-terminal residue" evidence="2">
    <location>
        <position position="1"/>
    </location>
</feature>
<gene>
    <name evidence="2" type="ORF">METZ01_LOCUS503815</name>
</gene>
<dbReference type="Gene3D" id="2.60.120.180">
    <property type="match status" value="1"/>
</dbReference>
<protein>
    <recommendedName>
        <fullName evidence="3">GH16 domain-containing protein</fullName>
    </recommendedName>
</protein>
<comment type="similarity">
    <text evidence="1">Belongs to the glycosyl hydrolase 12 (cellulase H) family.</text>
</comment>
<dbReference type="EMBL" id="UINC01222259">
    <property type="protein sequence ID" value="SVE50961.1"/>
    <property type="molecule type" value="Genomic_DNA"/>
</dbReference>
<dbReference type="GO" id="GO:0000272">
    <property type="term" value="P:polysaccharide catabolic process"/>
    <property type="evidence" value="ECO:0007669"/>
    <property type="project" value="InterPro"/>
</dbReference>
<evidence type="ECO:0008006" key="3">
    <source>
        <dbReference type="Google" id="ProtNLM"/>
    </source>
</evidence>
<dbReference type="SUPFAM" id="SSF49899">
    <property type="entry name" value="Concanavalin A-like lectins/glucanases"/>
    <property type="match status" value="1"/>
</dbReference>
<dbReference type="PANTHER" id="PTHR34002:SF9">
    <property type="entry name" value="XYLOGLUCAN-SPECIFIC ENDO-BETA-1,4-GLUCANASE A"/>
    <property type="match status" value="1"/>
</dbReference>
<dbReference type="AlphaFoldDB" id="A0A383E2L3"/>
<evidence type="ECO:0000256" key="1">
    <source>
        <dbReference type="ARBA" id="ARBA00005519"/>
    </source>
</evidence>
<accession>A0A383E2L3</accession>
<dbReference type="Pfam" id="PF01670">
    <property type="entry name" value="Glyco_hydro_12"/>
    <property type="match status" value="1"/>
</dbReference>
<dbReference type="InterPro" id="IPR002594">
    <property type="entry name" value="GH12"/>
</dbReference>
<proteinExistence type="inferred from homology"/>
<evidence type="ECO:0000313" key="2">
    <source>
        <dbReference type="EMBL" id="SVE50961.1"/>
    </source>
</evidence>
<feature type="non-terminal residue" evidence="2">
    <location>
        <position position="232"/>
    </location>
</feature>
<reference evidence="2" key="1">
    <citation type="submission" date="2018-05" db="EMBL/GenBank/DDBJ databases">
        <authorList>
            <person name="Lanie J.A."/>
            <person name="Ng W.-L."/>
            <person name="Kazmierczak K.M."/>
            <person name="Andrzejewski T.M."/>
            <person name="Davidsen T.M."/>
            <person name="Wayne K.J."/>
            <person name="Tettelin H."/>
            <person name="Glass J.I."/>
            <person name="Rusch D."/>
            <person name="Podicherti R."/>
            <person name="Tsui H.-C.T."/>
            <person name="Winkler M.E."/>
        </authorList>
    </citation>
    <scope>NUCLEOTIDE SEQUENCE</scope>
</reference>
<name>A0A383E2L3_9ZZZZ</name>
<dbReference type="InterPro" id="IPR013319">
    <property type="entry name" value="GH11/12"/>
</dbReference>
<dbReference type="GO" id="GO:0008810">
    <property type="term" value="F:cellulase activity"/>
    <property type="evidence" value="ECO:0007669"/>
    <property type="project" value="InterPro"/>
</dbReference>
<dbReference type="PANTHER" id="PTHR34002">
    <property type="entry name" value="BLR1656 PROTEIN"/>
    <property type="match status" value="1"/>
</dbReference>
<organism evidence="2">
    <name type="scientific">marine metagenome</name>
    <dbReference type="NCBI Taxonomy" id="408172"/>
    <lineage>
        <taxon>unclassified sequences</taxon>
        <taxon>metagenomes</taxon>
        <taxon>ecological metagenomes</taxon>
    </lineage>
</organism>